<sequence length="303" mass="31806">MEDVEVFELLAGGREEDRLAGDLADAQRGTTAGVAVELGEDDTGDADSLTERVGRADRVLTDHGVEDEDGLVRVDGVTDTGGLRHQLRVDTEATGGVDDHDVVMLVACFFDAGAGDLDGVGRGNAQCVLAAADGGAGVRREDCGACTLTDDLKLSDGAGTLKVTGDEEGRVPLILEPLGQLSGQRGLTGTLQTGQHDDRRRRLGELQSTGFTAENLDQFFVDDLDDLLSRVQCTRDLGALGAFLDLGDEAAHYGKRDVGLEQGKADLAGRSVDVGAGQTTLATQILERSGQSVGKGFEHRVRS</sequence>
<dbReference type="AlphaFoldDB" id="A0A6G9CS81"/>
<keyword evidence="1" id="KW-0456">Lyase</keyword>
<dbReference type="EMBL" id="CP050124">
    <property type="protein sequence ID" value="QIP39903.1"/>
    <property type="molecule type" value="Genomic_DNA"/>
</dbReference>
<evidence type="ECO:0000313" key="2">
    <source>
        <dbReference type="Proteomes" id="UP000502345"/>
    </source>
</evidence>
<name>A0A6G9CS81_RHOER</name>
<accession>A0A6G9CS81</accession>
<dbReference type="GO" id="GO:0008483">
    <property type="term" value="F:transaminase activity"/>
    <property type="evidence" value="ECO:0007669"/>
    <property type="project" value="UniProtKB-KW"/>
</dbReference>
<keyword evidence="1" id="KW-0808">Transferase</keyword>
<protein>
    <submittedName>
        <fullName evidence="1">Branched-chain amino acid aminotransferase/4-amino-4-deoxychorismate lyase</fullName>
    </submittedName>
</protein>
<gene>
    <name evidence="1" type="ORF">G9444_2659</name>
</gene>
<reference evidence="1 2" key="1">
    <citation type="submission" date="2020-03" db="EMBL/GenBank/DDBJ databases">
        <title>Screen low temperature-resistant strains for efficient degradation of petroleum hydrocarbons under the low temperature.</title>
        <authorList>
            <person name="Wang Y."/>
            <person name="Chen J."/>
        </authorList>
    </citation>
    <scope>NUCLEOTIDE SEQUENCE [LARGE SCALE GENOMIC DNA]</scope>
    <source>
        <strain evidence="1 2">KB1</strain>
    </source>
</reference>
<keyword evidence="1" id="KW-0032">Aminotransferase</keyword>
<dbReference type="Proteomes" id="UP000502345">
    <property type="component" value="Chromosome"/>
</dbReference>
<proteinExistence type="predicted"/>
<evidence type="ECO:0000313" key="1">
    <source>
        <dbReference type="EMBL" id="QIP39903.1"/>
    </source>
</evidence>
<dbReference type="GO" id="GO:0016829">
    <property type="term" value="F:lyase activity"/>
    <property type="evidence" value="ECO:0007669"/>
    <property type="project" value="UniProtKB-KW"/>
</dbReference>
<organism evidence="1 2">
    <name type="scientific">Rhodococcus erythropolis</name>
    <name type="common">Arthrobacter picolinophilus</name>
    <dbReference type="NCBI Taxonomy" id="1833"/>
    <lineage>
        <taxon>Bacteria</taxon>
        <taxon>Bacillati</taxon>
        <taxon>Actinomycetota</taxon>
        <taxon>Actinomycetes</taxon>
        <taxon>Mycobacteriales</taxon>
        <taxon>Nocardiaceae</taxon>
        <taxon>Rhodococcus</taxon>
        <taxon>Rhodococcus erythropolis group</taxon>
    </lineage>
</organism>